<sequence length="224" mass="24981">MPRQGFDRQLREIQQSTLLLGSMAAMAVERAIDALKRRDANLAQSIIDNDGQLDDLALCIEERALLLIATQQPIAGDLRIISAVIAIVGELERIGDYAEGIAKLALQNLDEPPVKPLVDIPRMAELSIDMLRRSLDAFIAHDTDEAAAIWSEDDEVDELQDRVYRDLLQHMREDTATIGRATRLLWVAHNLERIADRVTNICERVVFMVSGNRIDPAPHGTRAG</sequence>
<proteinExistence type="inferred from homology"/>
<evidence type="ECO:0000256" key="1">
    <source>
        <dbReference type="ARBA" id="ARBA00004496"/>
    </source>
</evidence>
<comment type="function">
    <text evidence="7 8">Plays a role in the regulation of phosphate uptake.</text>
</comment>
<dbReference type="EMBL" id="CADCWJ010000254">
    <property type="protein sequence ID" value="CAA9554269.1"/>
    <property type="molecule type" value="Genomic_DNA"/>
</dbReference>
<evidence type="ECO:0000256" key="8">
    <source>
        <dbReference type="PIRNR" id="PIRNR003107"/>
    </source>
</evidence>
<dbReference type="FunFam" id="1.20.58.220:FF:000004">
    <property type="entry name" value="Phosphate-specific transport system accessory protein PhoU"/>
    <property type="match status" value="1"/>
</dbReference>
<dbReference type="Gene3D" id="1.20.58.220">
    <property type="entry name" value="Phosphate transport system protein phou homolog 2, domain 2"/>
    <property type="match status" value="1"/>
</dbReference>
<evidence type="ECO:0000259" key="9">
    <source>
        <dbReference type="Pfam" id="PF01895"/>
    </source>
</evidence>
<evidence type="ECO:0000256" key="5">
    <source>
        <dbReference type="ARBA" id="ARBA00022490"/>
    </source>
</evidence>
<evidence type="ECO:0000256" key="3">
    <source>
        <dbReference type="ARBA" id="ARBA00011738"/>
    </source>
</evidence>
<dbReference type="PANTHER" id="PTHR42930">
    <property type="entry name" value="PHOSPHATE-SPECIFIC TRANSPORT SYSTEM ACCESSORY PROTEIN PHOU"/>
    <property type="match status" value="1"/>
</dbReference>
<dbReference type="SUPFAM" id="SSF109755">
    <property type="entry name" value="PhoU-like"/>
    <property type="match status" value="1"/>
</dbReference>
<protein>
    <recommendedName>
        <fullName evidence="8">Phosphate-specific transport system accessory protein PhoU</fullName>
    </recommendedName>
</protein>
<comment type="similarity">
    <text evidence="2 8">Belongs to the PhoU family.</text>
</comment>
<dbReference type="NCBIfam" id="TIGR02135">
    <property type="entry name" value="phoU_full"/>
    <property type="match status" value="1"/>
</dbReference>
<feature type="domain" description="PhoU" evidence="9">
    <location>
        <begin position="120"/>
        <end position="205"/>
    </location>
</feature>
<comment type="subunit">
    <text evidence="3 8">Homodimer.</text>
</comment>
<evidence type="ECO:0000256" key="7">
    <source>
        <dbReference type="ARBA" id="ARBA00056181"/>
    </source>
</evidence>
<comment type="subcellular location">
    <subcellularLocation>
        <location evidence="1 8">Cytoplasm</location>
    </subcellularLocation>
</comment>
<keyword evidence="4 8" id="KW-0813">Transport</keyword>
<dbReference type="GO" id="GO:0006817">
    <property type="term" value="P:phosphate ion transport"/>
    <property type="evidence" value="ECO:0007669"/>
    <property type="project" value="UniProtKB-KW"/>
</dbReference>
<evidence type="ECO:0000256" key="4">
    <source>
        <dbReference type="ARBA" id="ARBA00022448"/>
    </source>
</evidence>
<dbReference type="AlphaFoldDB" id="A0A6J4UNT0"/>
<reference evidence="10" key="1">
    <citation type="submission" date="2020-02" db="EMBL/GenBank/DDBJ databases">
        <authorList>
            <person name="Meier V. D."/>
        </authorList>
    </citation>
    <scope>NUCLEOTIDE SEQUENCE</scope>
    <source>
        <strain evidence="10">AVDCRST_MAG87</strain>
    </source>
</reference>
<dbReference type="Pfam" id="PF01895">
    <property type="entry name" value="PhoU"/>
    <property type="match status" value="2"/>
</dbReference>
<accession>A0A6J4UNT0</accession>
<dbReference type="InterPro" id="IPR026022">
    <property type="entry name" value="PhoU_dom"/>
</dbReference>
<keyword evidence="5 8" id="KW-0963">Cytoplasm</keyword>
<feature type="domain" description="PhoU" evidence="9">
    <location>
        <begin position="20"/>
        <end position="104"/>
    </location>
</feature>
<evidence type="ECO:0000256" key="2">
    <source>
        <dbReference type="ARBA" id="ARBA00008107"/>
    </source>
</evidence>
<dbReference type="GO" id="GO:0030643">
    <property type="term" value="P:intracellular phosphate ion homeostasis"/>
    <property type="evidence" value="ECO:0007669"/>
    <property type="project" value="InterPro"/>
</dbReference>
<dbReference type="PIRSF" id="PIRSF003107">
    <property type="entry name" value="PhoU"/>
    <property type="match status" value="1"/>
</dbReference>
<dbReference type="GO" id="GO:0045936">
    <property type="term" value="P:negative regulation of phosphate metabolic process"/>
    <property type="evidence" value="ECO:0007669"/>
    <property type="project" value="InterPro"/>
</dbReference>
<dbReference type="InterPro" id="IPR038078">
    <property type="entry name" value="PhoU-like_sf"/>
</dbReference>
<organism evidence="10">
    <name type="scientific">uncultured Thermomicrobiales bacterium</name>
    <dbReference type="NCBI Taxonomy" id="1645740"/>
    <lineage>
        <taxon>Bacteria</taxon>
        <taxon>Pseudomonadati</taxon>
        <taxon>Thermomicrobiota</taxon>
        <taxon>Thermomicrobia</taxon>
        <taxon>Thermomicrobiales</taxon>
        <taxon>environmental samples</taxon>
    </lineage>
</organism>
<gene>
    <name evidence="10" type="ORF">AVDCRST_MAG87-1093</name>
</gene>
<dbReference type="GO" id="GO:0005737">
    <property type="term" value="C:cytoplasm"/>
    <property type="evidence" value="ECO:0007669"/>
    <property type="project" value="UniProtKB-SubCell"/>
</dbReference>
<dbReference type="InterPro" id="IPR028366">
    <property type="entry name" value="PhoU"/>
</dbReference>
<dbReference type="PANTHER" id="PTHR42930:SF3">
    <property type="entry name" value="PHOSPHATE-SPECIFIC TRANSPORT SYSTEM ACCESSORY PROTEIN PHOU"/>
    <property type="match status" value="1"/>
</dbReference>
<evidence type="ECO:0000256" key="6">
    <source>
        <dbReference type="ARBA" id="ARBA00022592"/>
    </source>
</evidence>
<name>A0A6J4UNT0_9BACT</name>
<evidence type="ECO:0000313" key="10">
    <source>
        <dbReference type="EMBL" id="CAA9554269.1"/>
    </source>
</evidence>
<keyword evidence="6 8" id="KW-0592">Phosphate transport</keyword>